<evidence type="ECO:0000313" key="2">
    <source>
        <dbReference type="Proteomes" id="UP001597542"/>
    </source>
</evidence>
<reference evidence="2" key="1">
    <citation type="journal article" date="2019" name="Int. J. Syst. Evol. Microbiol.">
        <title>The Global Catalogue of Microorganisms (GCM) 10K type strain sequencing project: providing services to taxonomists for standard genome sequencing and annotation.</title>
        <authorList>
            <consortium name="The Broad Institute Genomics Platform"/>
            <consortium name="The Broad Institute Genome Sequencing Center for Infectious Disease"/>
            <person name="Wu L."/>
            <person name="Ma J."/>
        </authorList>
    </citation>
    <scope>NUCLEOTIDE SEQUENCE [LARGE SCALE GENOMIC DNA]</scope>
    <source>
        <strain evidence="2">CGMCC 4.7638</strain>
    </source>
</reference>
<dbReference type="SUPFAM" id="SSF52833">
    <property type="entry name" value="Thioredoxin-like"/>
    <property type="match status" value="1"/>
</dbReference>
<dbReference type="Proteomes" id="UP001597542">
    <property type="component" value="Unassembled WGS sequence"/>
</dbReference>
<sequence>MRSRRVYRRYDAACATGKGAVSQSDTFEFVSSGRRTTVQYPVPQRKKVAKLEDHRLREPGKDISLADHSGKVVLLNLWASSAGRTLPNRTR</sequence>
<keyword evidence="2" id="KW-1185">Reference proteome</keyword>
<gene>
    <name evidence="1" type="ORF">ACFSUT_45775</name>
</gene>
<name>A0ABW5IDX7_9PSEU</name>
<organism evidence="1 2">
    <name type="scientific">Amycolatopsis albidoflavus</name>
    <dbReference type="NCBI Taxonomy" id="102226"/>
    <lineage>
        <taxon>Bacteria</taxon>
        <taxon>Bacillati</taxon>
        <taxon>Actinomycetota</taxon>
        <taxon>Actinomycetes</taxon>
        <taxon>Pseudonocardiales</taxon>
        <taxon>Pseudonocardiaceae</taxon>
        <taxon>Amycolatopsis</taxon>
    </lineage>
</organism>
<dbReference type="RefSeq" id="WP_344266796.1">
    <property type="nucleotide sequence ID" value="NZ_BAAAHV010000004.1"/>
</dbReference>
<dbReference type="InterPro" id="IPR036249">
    <property type="entry name" value="Thioredoxin-like_sf"/>
</dbReference>
<dbReference type="EMBL" id="JBHUKQ010000030">
    <property type="protein sequence ID" value="MFD2487651.1"/>
    <property type="molecule type" value="Genomic_DNA"/>
</dbReference>
<accession>A0ABW5IDX7</accession>
<evidence type="ECO:0008006" key="3">
    <source>
        <dbReference type="Google" id="ProtNLM"/>
    </source>
</evidence>
<comment type="caution">
    <text evidence="1">The sequence shown here is derived from an EMBL/GenBank/DDBJ whole genome shotgun (WGS) entry which is preliminary data.</text>
</comment>
<protein>
    <recommendedName>
        <fullName evidence="3">Integrase</fullName>
    </recommendedName>
</protein>
<evidence type="ECO:0000313" key="1">
    <source>
        <dbReference type="EMBL" id="MFD2487651.1"/>
    </source>
</evidence>
<proteinExistence type="predicted"/>